<dbReference type="InterPro" id="IPR003439">
    <property type="entry name" value="ABC_transporter-like_ATP-bd"/>
</dbReference>
<dbReference type="Pfam" id="PF00037">
    <property type="entry name" value="Fer4"/>
    <property type="match status" value="1"/>
</dbReference>
<name>A0A833DUD8_9CREN</name>
<dbReference type="PRINTS" id="PR01868">
    <property type="entry name" value="ABCEFAMILY"/>
</dbReference>
<feature type="domain" description="4Fe-4S ferredoxin-type" evidence="4">
    <location>
        <begin position="44"/>
        <end position="73"/>
    </location>
</feature>
<feature type="domain" description="4Fe-4S ferredoxin-type" evidence="4">
    <location>
        <begin position="3"/>
        <end position="35"/>
    </location>
</feature>
<reference evidence="5" key="1">
    <citation type="journal article" date="2020" name="ISME J.">
        <title>Gammaproteobacteria mediating utilization of methyl-, sulfur- and petroleum organic compounds in deep ocean hydrothermal plumes.</title>
        <authorList>
            <person name="Zhou Z."/>
            <person name="Liu Y."/>
            <person name="Pan J."/>
            <person name="Cron B.R."/>
            <person name="Toner B.M."/>
            <person name="Anantharaman K."/>
            <person name="Breier J.A."/>
            <person name="Dick G.J."/>
            <person name="Li M."/>
        </authorList>
    </citation>
    <scope>NUCLEOTIDE SEQUENCE</scope>
    <source>
        <strain evidence="5">SZUA-1435</strain>
    </source>
</reference>
<dbReference type="Pfam" id="PF04068">
    <property type="entry name" value="Fer4_RLI"/>
    <property type="match status" value="1"/>
</dbReference>
<evidence type="ECO:0000259" key="3">
    <source>
        <dbReference type="PROSITE" id="PS50893"/>
    </source>
</evidence>
<dbReference type="PROSITE" id="PS51379">
    <property type="entry name" value="4FE4S_FER_2"/>
    <property type="match status" value="2"/>
</dbReference>
<comment type="caution">
    <text evidence="5">The sequence shown here is derived from an EMBL/GenBank/DDBJ whole genome shotgun (WGS) entry which is preliminary data.</text>
</comment>
<evidence type="ECO:0000256" key="2">
    <source>
        <dbReference type="ARBA" id="ARBA00022840"/>
    </source>
</evidence>
<organism evidence="5 6">
    <name type="scientific">Ignisphaera aggregans</name>
    <dbReference type="NCBI Taxonomy" id="334771"/>
    <lineage>
        <taxon>Archaea</taxon>
        <taxon>Thermoproteota</taxon>
        <taxon>Thermoprotei</taxon>
        <taxon>Desulfurococcales</taxon>
        <taxon>Desulfurococcaceae</taxon>
        <taxon>Ignisphaera</taxon>
    </lineage>
</organism>
<dbReference type="AlphaFoldDB" id="A0A833DUD8"/>
<dbReference type="PANTHER" id="PTHR19248">
    <property type="entry name" value="ATP-BINDING TRANSPORT PROTEIN-RELATED"/>
    <property type="match status" value="1"/>
</dbReference>
<dbReference type="PROSITE" id="PS50893">
    <property type="entry name" value="ABC_TRANSPORTER_2"/>
    <property type="match status" value="2"/>
</dbReference>
<dbReference type="SUPFAM" id="SSF52540">
    <property type="entry name" value="P-loop containing nucleoside triphosphate hydrolases"/>
    <property type="match status" value="2"/>
</dbReference>
<evidence type="ECO:0000313" key="6">
    <source>
        <dbReference type="Proteomes" id="UP000605805"/>
    </source>
</evidence>
<dbReference type="InterPro" id="IPR007209">
    <property type="entry name" value="RNaseL-inhib-like_metal-bd_dom"/>
</dbReference>
<dbReference type="InterPro" id="IPR017871">
    <property type="entry name" value="ABC_transporter-like_CS"/>
</dbReference>
<dbReference type="InterPro" id="IPR003593">
    <property type="entry name" value="AAA+_ATPase"/>
</dbReference>
<protein>
    <submittedName>
        <fullName evidence="5">Ribosome biogenesis/translation initiation ATPase RLI</fullName>
    </submittedName>
</protein>
<dbReference type="FunFam" id="3.40.50.300:FF:001546">
    <property type="entry name" value="RNase L inhibitor homolog"/>
    <property type="match status" value="1"/>
</dbReference>
<sequence>MTRIAVIDYELCQPDKCGLPCIRFCPVNRTKPYKAIEQSAERKGKPVIYEELCIACGICVKKCPYDAIRIVNLPTELEEKLIHRYGPNEFKLYGIPSPIRGKVVGIIGRNGIGKTTAIRILAGELIPNLGNYTEKPSIEKVIEKFRGTELYNYFSKLYNKELRVIHKIQYVEVVPKYLRHGDVITILRKVDERGLLNDVVEALNMKKMLDRKVTNLSGGELQKLVIAAALLRNGDVYIFDEPTSYLDIRERLRLAQTLSELLPKNSYVLIVEHDLTILDYVSDYVVIAFGIPGVYGMFSKLYATGSGINHYLEGYLPAENMRIRNERIVFHLHSVREEAEYLEKTEIPIVEWSYIRKKLNGFRLEVSEGRAYRGEVIGIIGPNAIGKTTFIKILAGIIQPDEGYTTSPVLRVSYKPQYLSREVLNCSTVEECVKKVNSEALDPGNWLFHEVIQRLGLDRLRKKSVTTLSGGELQKLFVALALIKDADVYLLDEPSAHIDVEDQLSIARAIKRITRLRKAVTFVVEHNLLLLDYAVDRLIVFRGEPEKYGHALSPNHVAQALNEFLKDLDITFRRDPQSGRPRMNKPGSYLDRYQKSIGEYFYSKERVVEGGNNQ</sequence>
<dbReference type="GO" id="GO:0016887">
    <property type="term" value="F:ATP hydrolysis activity"/>
    <property type="evidence" value="ECO:0007669"/>
    <property type="project" value="InterPro"/>
</dbReference>
<dbReference type="InterPro" id="IPR027417">
    <property type="entry name" value="P-loop_NTPase"/>
</dbReference>
<dbReference type="EMBL" id="DQTV01000063">
    <property type="protein sequence ID" value="HIP57094.1"/>
    <property type="molecule type" value="Genomic_DNA"/>
</dbReference>
<evidence type="ECO:0000313" key="5">
    <source>
        <dbReference type="EMBL" id="HIP57094.1"/>
    </source>
</evidence>
<dbReference type="InterPro" id="IPR013283">
    <property type="entry name" value="RLI1"/>
</dbReference>
<dbReference type="InterPro" id="IPR017896">
    <property type="entry name" value="4Fe4S_Fe-S-bd"/>
</dbReference>
<evidence type="ECO:0000256" key="1">
    <source>
        <dbReference type="ARBA" id="ARBA00022741"/>
    </source>
</evidence>
<feature type="domain" description="ABC transporter" evidence="3">
    <location>
        <begin position="347"/>
        <end position="567"/>
    </location>
</feature>
<dbReference type="SUPFAM" id="SSF54862">
    <property type="entry name" value="4Fe-4S ferredoxins"/>
    <property type="match status" value="1"/>
</dbReference>
<dbReference type="Gene3D" id="3.40.50.300">
    <property type="entry name" value="P-loop containing nucleotide triphosphate hydrolases"/>
    <property type="match status" value="2"/>
</dbReference>
<dbReference type="GO" id="GO:0005524">
    <property type="term" value="F:ATP binding"/>
    <property type="evidence" value="ECO:0007669"/>
    <property type="project" value="UniProtKB-KW"/>
</dbReference>
<dbReference type="PROSITE" id="PS00198">
    <property type="entry name" value="4FE4S_FER_1"/>
    <property type="match status" value="1"/>
</dbReference>
<dbReference type="InterPro" id="IPR017900">
    <property type="entry name" value="4Fe4S_Fe_S_CS"/>
</dbReference>
<feature type="domain" description="ABC transporter" evidence="3">
    <location>
        <begin position="68"/>
        <end position="314"/>
    </location>
</feature>
<gene>
    <name evidence="5" type="ORF">EYH02_03375</name>
</gene>
<dbReference type="Proteomes" id="UP000605805">
    <property type="component" value="Unassembled WGS sequence"/>
</dbReference>
<keyword evidence="2" id="KW-0067">ATP-binding</keyword>
<dbReference type="NCBIfam" id="NF009945">
    <property type="entry name" value="PRK13409.1"/>
    <property type="match status" value="1"/>
</dbReference>
<proteinExistence type="predicted"/>
<dbReference type="SMART" id="SM00382">
    <property type="entry name" value="AAA"/>
    <property type="match status" value="2"/>
</dbReference>
<accession>A0A833DUD8</accession>
<evidence type="ECO:0000259" key="4">
    <source>
        <dbReference type="PROSITE" id="PS51379"/>
    </source>
</evidence>
<dbReference type="Pfam" id="PF00005">
    <property type="entry name" value="ABC_tran"/>
    <property type="match status" value="2"/>
</dbReference>
<dbReference type="GO" id="GO:0016491">
    <property type="term" value="F:oxidoreductase activity"/>
    <property type="evidence" value="ECO:0007669"/>
    <property type="project" value="UniProtKB-ARBA"/>
</dbReference>
<dbReference type="PROSITE" id="PS00211">
    <property type="entry name" value="ABC_TRANSPORTER_1"/>
    <property type="match status" value="2"/>
</dbReference>
<keyword evidence="1" id="KW-0547">Nucleotide-binding</keyword>